<dbReference type="OMA" id="IRVKIHY"/>
<proteinExistence type="inferred from homology"/>
<dbReference type="GO" id="GO:0005737">
    <property type="term" value="C:cytoplasm"/>
    <property type="evidence" value="ECO:0007669"/>
    <property type="project" value="UniProtKB-SubCell"/>
</dbReference>
<feature type="repeat" description="TPR" evidence="7">
    <location>
        <begin position="36"/>
        <end position="69"/>
    </location>
</feature>
<evidence type="ECO:0000313" key="10">
    <source>
        <dbReference type="EMBL" id="GAA96970.1"/>
    </source>
</evidence>
<keyword evidence="11" id="KW-1185">Reference proteome</keyword>
<feature type="region of interest" description="Disordered" evidence="8">
    <location>
        <begin position="231"/>
        <end position="425"/>
    </location>
</feature>
<dbReference type="InterPro" id="IPR011990">
    <property type="entry name" value="TPR-like_helical_dom_sf"/>
</dbReference>
<reference evidence="10 11" key="2">
    <citation type="journal article" date="2012" name="Open Biol.">
        <title>Characteristics of nucleosomes and linker DNA regions on the genome of the basidiomycete Mixia osmundae revealed by mono- and dinucleosome mapping.</title>
        <authorList>
            <person name="Nishida H."/>
            <person name="Kondo S."/>
            <person name="Matsumoto T."/>
            <person name="Suzuki Y."/>
            <person name="Yoshikawa H."/>
            <person name="Taylor T.D."/>
            <person name="Sugiyama J."/>
        </authorList>
    </citation>
    <scope>NUCLEOTIDE SEQUENCE [LARGE SCALE GENOMIC DNA]</scope>
    <source>
        <strain evidence="11">CBS 9802 / IAM 14324 / JCM 22182 / KY 12970</strain>
    </source>
</reference>
<feature type="compositionally biased region" description="Polar residues" evidence="8">
    <location>
        <begin position="323"/>
        <end position="344"/>
    </location>
</feature>
<feature type="compositionally biased region" description="Low complexity" evidence="8">
    <location>
        <begin position="299"/>
        <end position="317"/>
    </location>
</feature>
<dbReference type="Pfam" id="PF00564">
    <property type="entry name" value="PB1"/>
    <property type="match status" value="1"/>
</dbReference>
<feature type="compositionally biased region" description="Basic and acidic residues" evidence="8">
    <location>
        <begin position="247"/>
        <end position="265"/>
    </location>
</feature>
<dbReference type="InParanoid" id="G7E2B0"/>
<evidence type="ECO:0000256" key="5">
    <source>
        <dbReference type="ARBA" id="ARBA00022737"/>
    </source>
</evidence>
<dbReference type="RefSeq" id="XP_014565412.1">
    <property type="nucleotide sequence ID" value="XM_014709926.1"/>
</dbReference>
<dbReference type="Pfam" id="PF00515">
    <property type="entry name" value="TPR_1"/>
    <property type="match status" value="1"/>
</dbReference>
<feature type="compositionally biased region" description="Polar residues" evidence="8">
    <location>
        <begin position="267"/>
        <end position="284"/>
    </location>
</feature>
<dbReference type="PROSITE" id="PS51745">
    <property type="entry name" value="PB1"/>
    <property type="match status" value="1"/>
</dbReference>
<dbReference type="EMBL" id="BABT02000110">
    <property type="protein sequence ID" value="GAA96970.1"/>
    <property type="molecule type" value="Genomic_DNA"/>
</dbReference>
<dbReference type="SMART" id="SM00028">
    <property type="entry name" value="TPR"/>
    <property type="match status" value="2"/>
</dbReference>
<evidence type="ECO:0000259" key="9">
    <source>
        <dbReference type="PROSITE" id="PS51745"/>
    </source>
</evidence>
<keyword evidence="6 7" id="KW-0802">TPR repeat</keyword>
<dbReference type="HOGENOM" id="CLU_020375_0_0_1"/>
<dbReference type="PANTHER" id="PTHR15175:SF0">
    <property type="entry name" value="SH3 DOMAIN-CONTAINING PROTEIN C23A1.17"/>
    <property type="match status" value="1"/>
</dbReference>
<dbReference type="Proteomes" id="UP000009131">
    <property type="component" value="Unassembled WGS sequence"/>
</dbReference>
<gene>
    <name evidence="10" type="primary">Mo03644</name>
    <name evidence="10" type="ORF">E5Q_03644</name>
</gene>
<evidence type="ECO:0000256" key="4">
    <source>
        <dbReference type="ARBA" id="ARBA00022490"/>
    </source>
</evidence>
<dbReference type="PANTHER" id="PTHR15175">
    <property type="entry name" value="NEUTROPHIL CYTOSOLIC FACTOR 2, NEUTROPHIL NADPH OXIDASE FACTOR 2"/>
    <property type="match status" value="1"/>
</dbReference>
<comment type="similarity">
    <text evidence="2">Belongs to the NCF2/NOXA1 family.</text>
</comment>
<dbReference type="InterPro" id="IPR000270">
    <property type="entry name" value="PB1_dom"/>
</dbReference>
<dbReference type="InterPro" id="IPR053793">
    <property type="entry name" value="PB1-like"/>
</dbReference>
<accession>G7E2B0</accession>
<comment type="caution">
    <text evidence="10">The sequence shown here is derived from an EMBL/GenBank/DDBJ whole genome shotgun (WGS) entry which is preliminary data.</text>
</comment>
<feature type="domain" description="PB1" evidence="9">
    <location>
        <begin position="441"/>
        <end position="525"/>
    </location>
</feature>
<dbReference type="AlphaFoldDB" id="G7E2B0"/>
<keyword evidence="4" id="KW-0963">Cytoplasm</keyword>
<dbReference type="PROSITE" id="PS50293">
    <property type="entry name" value="TPR_REGION"/>
    <property type="match status" value="1"/>
</dbReference>
<organism evidence="10 11">
    <name type="scientific">Mixia osmundae (strain CBS 9802 / IAM 14324 / JCM 22182 / KY 12970)</name>
    <dbReference type="NCBI Taxonomy" id="764103"/>
    <lineage>
        <taxon>Eukaryota</taxon>
        <taxon>Fungi</taxon>
        <taxon>Dikarya</taxon>
        <taxon>Basidiomycota</taxon>
        <taxon>Pucciniomycotina</taxon>
        <taxon>Mixiomycetes</taxon>
        <taxon>Mixiales</taxon>
        <taxon>Mixiaceae</taxon>
        <taxon>Mixia</taxon>
    </lineage>
</organism>
<dbReference type="OrthoDB" id="9450131at2759"/>
<evidence type="ECO:0000313" key="11">
    <source>
        <dbReference type="Proteomes" id="UP000009131"/>
    </source>
</evidence>
<dbReference type="SMART" id="SM00666">
    <property type="entry name" value="PB1"/>
    <property type="match status" value="1"/>
</dbReference>
<protein>
    <recommendedName>
        <fullName evidence="9">PB1 domain-containing protein</fullName>
    </recommendedName>
</protein>
<dbReference type="PROSITE" id="PS50005">
    <property type="entry name" value="TPR"/>
    <property type="match status" value="1"/>
</dbReference>
<dbReference type="eggNOG" id="KOG4225">
    <property type="taxonomic scope" value="Eukaryota"/>
</dbReference>
<dbReference type="Gene3D" id="3.10.20.90">
    <property type="entry name" value="Phosphatidylinositol 3-kinase Catalytic Subunit, Chain A, domain 1"/>
    <property type="match status" value="1"/>
</dbReference>
<evidence type="ECO:0000256" key="3">
    <source>
        <dbReference type="ARBA" id="ARBA00022443"/>
    </source>
</evidence>
<evidence type="ECO:0000256" key="6">
    <source>
        <dbReference type="ARBA" id="ARBA00022803"/>
    </source>
</evidence>
<evidence type="ECO:0000256" key="2">
    <source>
        <dbReference type="ARBA" id="ARBA00008051"/>
    </source>
</evidence>
<evidence type="ECO:0000256" key="8">
    <source>
        <dbReference type="SAM" id="MobiDB-lite"/>
    </source>
</evidence>
<dbReference type="Gene3D" id="1.25.40.10">
    <property type="entry name" value="Tetratricopeptide repeat domain"/>
    <property type="match status" value="1"/>
</dbReference>
<keyword evidence="5" id="KW-0677">Repeat</keyword>
<reference evidence="10 11" key="1">
    <citation type="journal article" date="2011" name="J. Gen. Appl. Microbiol.">
        <title>Draft genome sequencing of the enigmatic basidiomycete Mixia osmundae.</title>
        <authorList>
            <person name="Nishida H."/>
            <person name="Nagatsuka Y."/>
            <person name="Sugiyama J."/>
        </authorList>
    </citation>
    <scope>NUCLEOTIDE SEQUENCE [LARGE SCALE GENOMIC DNA]</scope>
    <source>
        <strain evidence="11">CBS 9802 / IAM 14324 / JCM 22182 / KY 12970</strain>
    </source>
</reference>
<dbReference type="SUPFAM" id="SSF54277">
    <property type="entry name" value="CAD &amp; PB1 domains"/>
    <property type="match status" value="1"/>
</dbReference>
<comment type="subcellular location">
    <subcellularLocation>
        <location evidence="1">Cytoplasm</location>
    </subcellularLocation>
</comment>
<dbReference type="InterPro" id="IPR019734">
    <property type="entry name" value="TPR_rpt"/>
</dbReference>
<keyword evidence="3" id="KW-0728">SH3 domain</keyword>
<dbReference type="SUPFAM" id="SSF48452">
    <property type="entry name" value="TPR-like"/>
    <property type="match status" value="1"/>
</dbReference>
<feature type="compositionally biased region" description="Polar residues" evidence="8">
    <location>
        <begin position="362"/>
        <end position="387"/>
    </location>
</feature>
<name>G7E2B0_MIXOS</name>
<evidence type="ECO:0000256" key="1">
    <source>
        <dbReference type="ARBA" id="ARBA00004496"/>
    </source>
</evidence>
<dbReference type="STRING" id="764103.G7E2B0"/>
<evidence type="ECO:0000256" key="7">
    <source>
        <dbReference type="PROSITE-ProRule" id="PRU00339"/>
    </source>
</evidence>
<dbReference type="FunFam" id="1.25.40.10:FF:000017">
    <property type="entry name" value="NADPH oxidase regulator NoxR"/>
    <property type="match status" value="1"/>
</dbReference>
<sequence length="528" mass="58110">MSLKAEIETWVAALDAHDQQDYDASLDHFATIAVSSKILFNIGIIHAALGAHDDAIAYFNRSIKLDPYLAISYYQAGVSHFLLGRYDAACVEFDLAYKYLRHNSTVDYTQLGLQFRLCSCEVLFNTALCLLATRREQEGMGMLRKAAMEKQTDDHAVIDEAISDGADGYTVFSVPVGVLFRPPEAKVKNLQTRDYLGKSKLVVASRNSDAFVGFSGVQKLAQLGGLSDLPVSEPPKISISSGPFAEPQKEYIDTPIERPFERRQEPLASSLQRRPTNNTESVTVPSRERLPIVKPLTISRPGSSSSLARSSEASRPPVRTRSRGQGSEPSISESDLIDSYQNDSGMVAPSDTPPINRIEEWAQTSGRGQFQDSDSGYSSVGSKTQPRPSLAVMTDLSPPNRSRMGLSAGPSDGRRGQDLFEDIDGQSQFGGASAVSANMSRIRLKLQYRKTTRGMSIDSYTDLGEIRKQLLHKFQSGPLALRYQDEDGDEIAIEDESDWESAIDAAREFAQGRPEGKLKLYLEDQRGS</sequence>
<dbReference type="InterPro" id="IPR051864">
    <property type="entry name" value="NCF2_NOXA1"/>
</dbReference>